<evidence type="ECO:0000256" key="1">
    <source>
        <dbReference type="ARBA" id="ARBA00006295"/>
    </source>
</evidence>
<accession>A0A963Z6S7</accession>
<dbReference type="Proteomes" id="UP000721844">
    <property type="component" value="Unassembled WGS sequence"/>
</dbReference>
<sequence length="328" mass="35968">MKRKDLLKAAFDKPVTDAVPPGSPLAETARVPSGAIRAMGLSLNRIEANAALAETFAEQIARGEVVQELDPLLIEPSFVDDRIDRTSDPDFRQLVESIAASGQQVPILVRPHKGKPGYYQVAYGHRRWTACRELQRNVKALVRPLSDADLVIAQGKENAERRNLSFIERATFAAHLESQGFERSVIQSALAVHPAEMTRLLAIAREIPKSFIAAIGPAPRAGRPRWMELAALLADARARERLVAIIEEPAFRKVGSDTRFDLALTRLRATKAPADAPFTFRDAQGRAVGTAEPTAAGFRLLFDLKLAPGLDRYLLENLPALIAAYESP</sequence>
<comment type="similarity">
    <text evidence="1">Belongs to the ParB family.</text>
</comment>
<gene>
    <name evidence="3" type="primary">repB</name>
    <name evidence="3" type="ORF">ACELLULO517_27000</name>
</gene>
<dbReference type="NCBIfam" id="TIGR00180">
    <property type="entry name" value="parB_part"/>
    <property type="match status" value="1"/>
</dbReference>
<dbReference type="InterPro" id="IPR017819">
    <property type="entry name" value="Plasmid_partition_RepB"/>
</dbReference>
<evidence type="ECO:0000259" key="2">
    <source>
        <dbReference type="SMART" id="SM00470"/>
    </source>
</evidence>
<keyword evidence="4" id="KW-1185">Reference proteome</keyword>
<evidence type="ECO:0000313" key="4">
    <source>
        <dbReference type="Proteomes" id="UP000721844"/>
    </source>
</evidence>
<dbReference type="CDD" id="cd16405">
    <property type="entry name" value="RepB_like_N"/>
    <property type="match status" value="1"/>
</dbReference>
<evidence type="ECO:0000313" key="3">
    <source>
        <dbReference type="EMBL" id="MCB8883924.1"/>
    </source>
</evidence>
<dbReference type="PANTHER" id="PTHR33375:SF1">
    <property type="entry name" value="CHROMOSOME-PARTITIONING PROTEIN PARB-RELATED"/>
    <property type="match status" value="1"/>
</dbReference>
<dbReference type="InterPro" id="IPR050336">
    <property type="entry name" value="Chromosome_partition/occlusion"/>
</dbReference>
<dbReference type="PANTHER" id="PTHR33375">
    <property type="entry name" value="CHROMOSOME-PARTITIONING PROTEIN PARB-RELATED"/>
    <property type="match status" value="1"/>
</dbReference>
<name>A0A963Z6S7_9PROT</name>
<dbReference type="NCBIfam" id="TIGR03454">
    <property type="entry name" value="partition_RepB"/>
    <property type="match status" value="1"/>
</dbReference>
<dbReference type="EMBL" id="JAESVA010000018">
    <property type="protein sequence ID" value="MCB8883924.1"/>
    <property type="molecule type" value="Genomic_DNA"/>
</dbReference>
<dbReference type="GO" id="GO:0007059">
    <property type="term" value="P:chromosome segregation"/>
    <property type="evidence" value="ECO:0007669"/>
    <property type="project" value="TreeGrafter"/>
</dbReference>
<dbReference type="InterPro" id="IPR036086">
    <property type="entry name" value="ParB/Sulfiredoxin_sf"/>
</dbReference>
<comment type="caution">
    <text evidence="3">The sequence shown here is derived from an EMBL/GenBank/DDBJ whole genome shotgun (WGS) entry which is preliminary data.</text>
</comment>
<dbReference type="GO" id="GO:0003677">
    <property type="term" value="F:DNA binding"/>
    <property type="evidence" value="ECO:0007669"/>
    <property type="project" value="InterPro"/>
</dbReference>
<dbReference type="Pfam" id="PF07506">
    <property type="entry name" value="RepB"/>
    <property type="match status" value="1"/>
</dbReference>
<dbReference type="InterPro" id="IPR011111">
    <property type="entry name" value="Plasmid_RepB"/>
</dbReference>
<dbReference type="Gene3D" id="3.90.1530.30">
    <property type="match status" value="1"/>
</dbReference>
<organism evidence="3 4">
    <name type="scientific">Acidisoma cellulosilyticum</name>
    <dbReference type="NCBI Taxonomy" id="2802395"/>
    <lineage>
        <taxon>Bacteria</taxon>
        <taxon>Pseudomonadati</taxon>
        <taxon>Pseudomonadota</taxon>
        <taxon>Alphaproteobacteria</taxon>
        <taxon>Acetobacterales</taxon>
        <taxon>Acidocellaceae</taxon>
        <taxon>Acidisoma</taxon>
    </lineage>
</organism>
<protein>
    <submittedName>
        <fullName evidence="3">Plasmid partitioning protein RepB</fullName>
    </submittedName>
</protein>
<dbReference type="InterPro" id="IPR003115">
    <property type="entry name" value="ParB_N"/>
</dbReference>
<proteinExistence type="inferred from homology"/>
<dbReference type="Pfam" id="PF02195">
    <property type="entry name" value="ParB_N"/>
    <property type="match status" value="1"/>
</dbReference>
<dbReference type="GO" id="GO:0005694">
    <property type="term" value="C:chromosome"/>
    <property type="evidence" value="ECO:0007669"/>
    <property type="project" value="TreeGrafter"/>
</dbReference>
<dbReference type="SUPFAM" id="SSF110849">
    <property type="entry name" value="ParB/Sulfiredoxin"/>
    <property type="match status" value="1"/>
</dbReference>
<dbReference type="InterPro" id="IPR004437">
    <property type="entry name" value="ParB/RepB/Spo0J"/>
</dbReference>
<reference evidence="3 4" key="1">
    <citation type="journal article" date="2021" name="Microorganisms">
        <title>Acidisoma silvae sp. nov. and Acidisomacellulosilytica sp. nov., Two Acidophilic Bacteria Isolated from Decaying Wood, Hydrolyzing Cellulose and Producing Poly-3-hydroxybutyrate.</title>
        <authorList>
            <person name="Mieszkin S."/>
            <person name="Pouder E."/>
            <person name="Uroz S."/>
            <person name="Simon-Colin C."/>
            <person name="Alain K."/>
        </authorList>
    </citation>
    <scope>NUCLEOTIDE SEQUENCE [LARGE SCALE GENOMIC DNA]</scope>
    <source>
        <strain evidence="3 4">HW T5.17</strain>
    </source>
</reference>
<dbReference type="AlphaFoldDB" id="A0A963Z6S7"/>
<dbReference type="InterPro" id="IPR037972">
    <property type="entry name" value="RepB_N"/>
</dbReference>
<dbReference type="SMART" id="SM00470">
    <property type="entry name" value="ParB"/>
    <property type="match status" value="1"/>
</dbReference>
<feature type="domain" description="ParB-like N-terminal" evidence="2">
    <location>
        <begin position="67"/>
        <end position="159"/>
    </location>
</feature>